<proteinExistence type="predicted"/>
<feature type="domain" description="STAS" evidence="1">
    <location>
        <begin position="15"/>
        <end position="115"/>
    </location>
</feature>
<protein>
    <submittedName>
        <fullName evidence="2">STAS domain-containing protein</fullName>
    </submittedName>
</protein>
<evidence type="ECO:0000313" key="3">
    <source>
        <dbReference type="Proteomes" id="UP001304298"/>
    </source>
</evidence>
<dbReference type="EMBL" id="JAYFSI010000002">
    <property type="protein sequence ID" value="MEA5361011.1"/>
    <property type="molecule type" value="Genomic_DNA"/>
</dbReference>
<name>A0ABU5R6W1_9PSEU</name>
<reference evidence="2 3" key="1">
    <citation type="submission" date="2023-12" db="EMBL/GenBank/DDBJ databases">
        <title>Amycolatopsis sp. V23-08.</title>
        <authorList>
            <person name="Somphong A."/>
        </authorList>
    </citation>
    <scope>NUCLEOTIDE SEQUENCE [LARGE SCALE GENOMIC DNA]</scope>
    <source>
        <strain evidence="2 3">V23-08</strain>
    </source>
</reference>
<dbReference type="InterPro" id="IPR036513">
    <property type="entry name" value="STAS_dom_sf"/>
</dbReference>
<gene>
    <name evidence="2" type="ORF">VA596_15815</name>
</gene>
<dbReference type="Pfam" id="PF01740">
    <property type="entry name" value="STAS"/>
    <property type="match status" value="1"/>
</dbReference>
<accession>A0ABU5R6W1</accession>
<dbReference type="PROSITE" id="PS50801">
    <property type="entry name" value="STAS"/>
    <property type="match status" value="1"/>
</dbReference>
<dbReference type="RefSeq" id="WP_323327653.1">
    <property type="nucleotide sequence ID" value="NZ_JAYFSI010000002.1"/>
</dbReference>
<dbReference type="SUPFAM" id="SSF52091">
    <property type="entry name" value="SpoIIaa-like"/>
    <property type="match status" value="1"/>
</dbReference>
<evidence type="ECO:0000313" key="2">
    <source>
        <dbReference type="EMBL" id="MEA5361011.1"/>
    </source>
</evidence>
<comment type="caution">
    <text evidence="2">The sequence shown here is derived from an EMBL/GenBank/DDBJ whole genome shotgun (WGS) entry which is preliminary data.</text>
</comment>
<dbReference type="InterPro" id="IPR002645">
    <property type="entry name" value="STAS_dom"/>
</dbReference>
<evidence type="ECO:0000259" key="1">
    <source>
        <dbReference type="PROSITE" id="PS50801"/>
    </source>
</evidence>
<organism evidence="2 3">
    <name type="scientific">Amycolatopsis heterodermiae</name>
    <dbReference type="NCBI Taxonomy" id="3110235"/>
    <lineage>
        <taxon>Bacteria</taxon>
        <taxon>Bacillati</taxon>
        <taxon>Actinomycetota</taxon>
        <taxon>Actinomycetes</taxon>
        <taxon>Pseudonocardiales</taxon>
        <taxon>Pseudonocardiaceae</taxon>
        <taxon>Amycolatopsis</taxon>
    </lineage>
</organism>
<keyword evidence="3" id="KW-1185">Reference proteome</keyword>
<sequence>MRVEEVPAGTGRAGVLRLTGVMGEDVAADQRQLIDAVVTAPPPSVLVLDLTGVTVLPASGIRMLLVFVDAVALRGIRCRVVFPDDGVVPRQLGVAGVLPARLVVFGTLEAALADVGADH</sequence>
<dbReference type="Proteomes" id="UP001304298">
    <property type="component" value="Unassembled WGS sequence"/>
</dbReference>
<dbReference type="Gene3D" id="3.30.750.24">
    <property type="entry name" value="STAS domain"/>
    <property type="match status" value="1"/>
</dbReference>